<dbReference type="OrthoDB" id="9801560at2"/>
<dbReference type="FunFam" id="3.90.800.10:FF:000001">
    <property type="entry name" value="Glutamine--tRNA ligase"/>
    <property type="match status" value="1"/>
</dbReference>
<dbReference type="GO" id="GO:0004819">
    <property type="term" value="F:glutamine-tRNA ligase activity"/>
    <property type="evidence" value="ECO:0007669"/>
    <property type="project" value="UniProtKB-UniRule"/>
</dbReference>
<dbReference type="AlphaFoldDB" id="A0A2Z4Y031"/>
<dbReference type="Gene3D" id="2.40.240.10">
    <property type="entry name" value="Ribosomal Protein L25, Chain P"/>
    <property type="match status" value="2"/>
</dbReference>
<dbReference type="InterPro" id="IPR020061">
    <property type="entry name" value="Glu_tRNA_lig_a-bdl"/>
</dbReference>
<dbReference type="InterPro" id="IPR020058">
    <property type="entry name" value="Glu/Gln-tRNA-synth_Ib_cat-dom"/>
</dbReference>
<evidence type="ECO:0000313" key="15">
    <source>
        <dbReference type="EMBL" id="AXA34258.1"/>
    </source>
</evidence>
<keyword evidence="18" id="KW-1185">Reference proteome</keyword>
<dbReference type="Pfam" id="PF03950">
    <property type="entry name" value="tRNA-synt_1c_C"/>
    <property type="match status" value="1"/>
</dbReference>
<dbReference type="Proteomes" id="UP000251120">
    <property type="component" value="Chromosome"/>
</dbReference>
<dbReference type="Gene3D" id="3.40.50.620">
    <property type="entry name" value="HUPs"/>
    <property type="match status" value="1"/>
</dbReference>
<dbReference type="InterPro" id="IPR014729">
    <property type="entry name" value="Rossmann-like_a/b/a_fold"/>
</dbReference>
<dbReference type="PANTHER" id="PTHR43097">
    <property type="entry name" value="GLUTAMINE-TRNA LIGASE"/>
    <property type="match status" value="1"/>
</dbReference>
<dbReference type="Pfam" id="PF00749">
    <property type="entry name" value="tRNA-synt_1c"/>
    <property type="match status" value="1"/>
</dbReference>
<organism evidence="15 17">
    <name type="scientific">Francisella adeliensis</name>
    <dbReference type="NCBI Taxonomy" id="2007306"/>
    <lineage>
        <taxon>Bacteria</taxon>
        <taxon>Pseudomonadati</taxon>
        <taxon>Pseudomonadota</taxon>
        <taxon>Gammaproteobacteria</taxon>
        <taxon>Thiotrichales</taxon>
        <taxon>Francisellaceae</taxon>
        <taxon>Francisella</taxon>
    </lineage>
</organism>
<feature type="domain" description="Glutamyl/glutaminyl-tRNA synthetase class Ib anti-codon binding" evidence="13">
    <location>
        <begin position="341"/>
        <end position="437"/>
    </location>
</feature>
<keyword evidence="7 11" id="KW-0648">Protein biosynthesis</keyword>
<accession>A0A2Z4Y031</accession>
<dbReference type="EMBL" id="CP021781">
    <property type="protein sequence ID" value="AXA34258.1"/>
    <property type="molecule type" value="Genomic_DNA"/>
</dbReference>
<dbReference type="Gene3D" id="1.10.1160.10">
    <property type="entry name" value="Glutamyl-trna Synthetase, Domain 2"/>
    <property type="match status" value="1"/>
</dbReference>
<evidence type="ECO:0000313" key="17">
    <source>
        <dbReference type="Proteomes" id="UP000251120"/>
    </source>
</evidence>
<proteinExistence type="inferred from homology"/>
<dbReference type="InterPro" id="IPR020056">
    <property type="entry name" value="Rbsml_bL25/Gln-tRNA_synth_N"/>
</dbReference>
<dbReference type="SUPFAM" id="SSF50715">
    <property type="entry name" value="Ribosomal protein L25-like"/>
    <property type="match status" value="1"/>
</dbReference>
<keyword evidence="5 11" id="KW-0547">Nucleotide-binding</keyword>
<feature type="domain" description="Glutamyl/glutaminyl-tRNA synthetase class Ib catalytic" evidence="12">
    <location>
        <begin position="29"/>
        <end position="337"/>
    </location>
</feature>
<comment type="similarity">
    <text evidence="1 11">Belongs to the class-I aminoacyl-tRNA synthetase family.</text>
</comment>
<evidence type="ECO:0000256" key="2">
    <source>
        <dbReference type="ARBA" id="ARBA00012836"/>
    </source>
</evidence>
<keyword evidence="6 11" id="KW-0067">ATP-binding</keyword>
<keyword evidence="4 11" id="KW-0436">Ligase</keyword>
<name>A0A2Z4Y031_9GAMM</name>
<evidence type="ECO:0000256" key="5">
    <source>
        <dbReference type="ARBA" id="ARBA00022741"/>
    </source>
</evidence>
<dbReference type="InterPro" id="IPR049437">
    <property type="entry name" value="tRNA-synt_1c_C2"/>
</dbReference>
<gene>
    <name evidence="15" type="ORF">CDH04_07500</name>
    <name evidence="16" type="ORF">FZC43_07505</name>
</gene>
<evidence type="ECO:0000256" key="1">
    <source>
        <dbReference type="ARBA" id="ARBA00005594"/>
    </source>
</evidence>
<evidence type="ECO:0000256" key="7">
    <source>
        <dbReference type="ARBA" id="ARBA00022917"/>
    </source>
</evidence>
<dbReference type="EMBL" id="CP043424">
    <property type="protein sequence ID" value="QIW12502.1"/>
    <property type="molecule type" value="Genomic_DNA"/>
</dbReference>
<dbReference type="InterPro" id="IPR050132">
    <property type="entry name" value="Gln/Glu-tRNA_Ligase"/>
</dbReference>
<dbReference type="GO" id="GO:0006425">
    <property type="term" value="P:glutaminyl-tRNA aminoacylation"/>
    <property type="evidence" value="ECO:0007669"/>
    <property type="project" value="UniProtKB-UniRule"/>
</dbReference>
<sequence length="554" mass="64050">MDNKTITNKTNFIKNIIKKDLGTKKISSVLTRFPPEPNGYLHIGHAKSICLNFGIANEFTGKCNLRFDDTNPEKEDIEYIKAIEEDVNWLGFQWENTPHFASEYFEKMYEIAITLIKKDKAFVCDLSADEVREYRGTLKEGGKNSPYRDRSVEENLKLFEAMKNGEFEAGSKTLRAKIDMSSGNINMRDPALYRIKFAHHPKTGDKWCIYPMYSFAHPLEDAIEEITHSLCTLEFQDQRPFYEWIVTEAEFELKPQQIEFSRLNLNYTITSKRKLKHLVDNKLVNGWDDPRMPTIKGFRRRGYTPESIVNFCETVGISKQDSIIDMSILEESIRNDLNKNALRKNAVLEPLKVTIKDMPTQTLNVPNHPQNPDFGRRDITISDTIYIDNEDFVFELEKGMKKLSPNGRIRLMNAFVLDCEEVITNQAGKVTELICSYLPETLGGKKPDDGIKPKGILHWVDANNCIDAEVRIYDRLFNTENPSSDENLETSINPNSFLLTKNAKVEKSLKDANAEERFQFNRIGYFVTDREDHSKDKPVFNRTVTLRNTWDENK</sequence>
<reference evidence="16 18" key="2">
    <citation type="submission" date="2019-08" db="EMBL/GenBank/DDBJ databases">
        <title>Complete genome sequences of Francisella adeliensis (FSC1325 and FSC1326).</title>
        <authorList>
            <person name="Ohrman C."/>
            <person name="Uneklint I."/>
            <person name="Vallesi A."/>
            <person name="Karlsson L."/>
            <person name="Sjodin A."/>
        </authorList>
    </citation>
    <scope>NUCLEOTIDE SEQUENCE [LARGE SCALE GENOMIC DNA]</scope>
    <source>
        <strain evidence="16 18">FSC1325</strain>
    </source>
</reference>
<evidence type="ECO:0000256" key="8">
    <source>
        <dbReference type="ARBA" id="ARBA00023146"/>
    </source>
</evidence>
<dbReference type="InterPro" id="IPR000924">
    <property type="entry name" value="Glu/Gln-tRNA-synth"/>
</dbReference>
<dbReference type="PRINTS" id="PR00987">
    <property type="entry name" value="TRNASYNTHGLU"/>
</dbReference>
<evidence type="ECO:0000259" key="13">
    <source>
        <dbReference type="Pfam" id="PF03950"/>
    </source>
</evidence>
<dbReference type="NCBIfam" id="TIGR00440">
    <property type="entry name" value="glnS"/>
    <property type="match status" value="1"/>
</dbReference>
<dbReference type="InterPro" id="IPR004514">
    <property type="entry name" value="Gln-tRNA-synth"/>
</dbReference>
<comment type="catalytic activity">
    <reaction evidence="9">
        <text>tRNA(Gln) + L-glutamine + ATP = L-glutaminyl-tRNA(Gln) + AMP + diphosphate</text>
        <dbReference type="Rhea" id="RHEA:20121"/>
        <dbReference type="Rhea" id="RHEA-COMP:9662"/>
        <dbReference type="Rhea" id="RHEA-COMP:9681"/>
        <dbReference type="ChEBI" id="CHEBI:30616"/>
        <dbReference type="ChEBI" id="CHEBI:33019"/>
        <dbReference type="ChEBI" id="CHEBI:58359"/>
        <dbReference type="ChEBI" id="CHEBI:78442"/>
        <dbReference type="ChEBI" id="CHEBI:78521"/>
        <dbReference type="ChEBI" id="CHEBI:456215"/>
        <dbReference type="EC" id="6.1.1.18"/>
    </reaction>
</comment>
<protein>
    <recommendedName>
        <fullName evidence="2 10">Glutamine--tRNA ligase</fullName>
        <ecNumber evidence="2 10">6.1.1.18</ecNumber>
    </recommendedName>
</protein>
<dbReference type="InterPro" id="IPR020059">
    <property type="entry name" value="Glu/Gln-tRNA-synth_Ib_codon-bd"/>
</dbReference>
<keyword evidence="8 11" id="KW-0030">Aminoacyl-tRNA synthetase</keyword>
<evidence type="ECO:0000256" key="11">
    <source>
        <dbReference type="RuleBase" id="RU363037"/>
    </source>
</evidence>
<evidence type="ECO:0000256" key="10">
    <source>
        <dbReference type="NCBIfam" id="TIGR00440"/>
    </source>
</evidence>
<dbReference type="InterPro" id="IPR001412">
    <property type="entry name" value="aa-tRNA-synth_I_CS"/>
</dbReference>
<dbReference type="FunFam" id="1.10.1160.10:FF:000001">
    <property type="entry name" value="Glutamine--tRNA ligase"/>
    <property type="match status" value="1"/>
</dbReference>
<dbReference type="KEGG" id="fad:CDH04_07500"/>
<evidence type="ECO:0000256" key="3">
    <source>
        <dbReference type="ARBA" id="ARBA00022490"/>
    </source>
</evidence>
<dbReference type="FunFam" id="3.40.50.620:FF:000037">
    <property type="entry name" value="Glutamine--tRNA ligase cytoplasmic"/>
    <property type="match status" value="1"/>
</dbReference>
<dbReference type="Proteomes" id="UP000681131">
    <property type="component" value="Chromosome"/>
</dbReference>
<reference evidence="15 17" key="1">
    <citation type="submission" date="2017-06" db="EMBL/GenBank/DDBJ databases">
        <title>Complete genome of Francisella adeliensis.</title>
        <authorList>
            <person name="Vallesi A."/>
            <person name="Sjodin A."/>
        </authorList>
    </citation>
    <scope>NUCLEOTIDE SEQUENCE [LARGE SCALE GENOMIC DNA]</scope>
    <source>
        <strain evidence="15 17">FDC440</strain>
    </source>
</reference>
<dbReference type="NCBIfam" id="NF011291">
    <property type="entry name" value="PRK14703.1"/>
    <property type="match status" value="1"/>
</dbReference>
<dbReference type="Pfam" id="PF20974">
    <property type="entry name" value="tRNA-synt_1c_C2"/>
    <property type="match status" value="1"/>
</dbReference>
<dbReference type="InterPro" id="IPR011035">
    <property type="entry name" value="Ribosomal_bL25/Gln-tRNA_synth"/>
</dbReference>
<evidence type="ECO:0000259" key="12">
    <source>
        <dbReference type="Pfam" id="PF00749"/>
    </source>
</evidence>
<dbReference type="RefSeq" id="WP_112870436.1">
    <property type="nucleotide sequence ID" value="NZ_CP021781.1"/>
</dbReference>
<keyword evidence="3" id="KW-0963">Cytoplasm</keyword>
<evidence type="ECO:0000313" key="16">
    <source>
        <dbReference type="EMBL" id="QIW12502.1"/>
    </source>
</evidence>
<evidence type="ECO:0000256" key="9">
    <source>
        <dbReference type="ARBA" id="ARBA00048270"/>
    </source>
</evidence>
<dbReference type="EC" id="6.1.1.18" evidence="2 10"/>
<evidence type="ECO:0000256" key="4">
    <source>
        <dbReference type="ARBA" id="ARBA00022598"/>
    </source>
</evidence>
<dbReference type="SUPFAM" id="SSF52374">
    <property type="entry name" value="Nucleotidylyl transferase"/>
    <property type="match status" value="1"/>
</dbReference>
<dbReference type="PANTHER" id="PTHR43097:SF5">
    <property type="entry name" value="GLUTAMATE--TRNA LIGASE"/>
    <property type="match status" value="1"/>
</dbReference>
<feature type="domain" description="tRNA synthetases class I (E and Q) anti-codon binding" evidence="14">
    <location>
        <begin position="456"/>
        <end position="529"/>
    </location>
</feature>
<evidence type="ECO:0000256" key="6">
    <source>
        <dbReference type="ARBA" id="ARBA00022840"/>
    </source>
</evidence>
<dbReference type="Gene3D" id="3.90.800.10">
    <property type="entry name" value="Glutamyl-tRNA Synthetase, Domain 3"/>
    <property type="match status" value="1"/>
</dbReference>
<dbReference type="PROSITE" id="PS00178">
    <property type="entry name" value="AA_TRNA_LIGASE_I"/>
    <property type="match status" value="1"/>
</dbReference>
<evidence type="ECO:0000259" key="14">
    <source>
        <dbReference type="Pfam" id="PF20974"/>
    </source>
</evidence>
<dbReference type="GO" id="GO:0005829">
    <property type="term" value="C:cytosol"/>
    <property type="evidence" value="ECO:0007669"/>
    <property type="project" value="TreeGrafter"/>
</dbReference>
<evidence type="ECO:0000313" key="18">
    <source>
        <dbReference type="Proteomes" id="UP000681131"/>
    </source>
</evidence>
<dbReference type="GO" id="GO:0005524">
    <property type="term" value="F:ATP binding"/>
    <property type="evidence" value="ECO:0007669"/>
    <property type="project" value="UniProtKB-KW"/>
</dbReference>